<dbReference type="EMBL" id="JACHKA010000001">
    <property type="protein sequence ID" value="MBB5985470.1"/>
    <property type="molecule type" value="Genomic_DNA"/>
</dbReference>
<proteinExistence type="inferred from homology"/>
<dbReference type="InterPro" id="IPR036663">
    <property type="entry name" value="Fumarylacetoacetase_C_sf"/>
</dbReference>
<evidence type="ECO:0000313" key="5">
    <source>
        <dbReference type="Proteomes" id="UP001138540"/>
    </source>
</evidence>
<name>A0ABR6NDW3_9SPHN</name>
<evidence type="ECO:0000313" key="4">
    <source>
        <dbReference type="EMBL" id="MBB5985470.1"/>
    </source>
</evidence>
<dbReference type="Pfam" id="PF01557">
    <property type="entry name" value="FAA_hydrolase"/>
    <property type="match status" value="1"/>
</dbReference>
<feature type="domain" description="Fumarylacetoacetase-like C-terminal" evidence="3">
    <location>
        <begin position="92"/>
        <end position="325"/>
    </location>
</feature>
<accession>A0ABR6NDW3</accession>
<dbReference type="Gene3D" id="3.90.850.10">
    <property type="entry name" value="Fumarylacetoacetase-like, C-terminal domain"/>
    <property type="match status" value="1"/>
</dbReference>
<dbReference type="SUPFAM" id="SSF56529">
    <property type="entry name" value="FAH"/>
    <property type="match status" value="1"/>
</dbReference>
<protein>
    <submittedName>
        <fullName evidence="4">2-keto-4-pentenoate hydratase/2-oxohepta-3-ene-1,7-dioic acid hydratase in catechol pathway</fullName>
    </submittedName>
</protein>
<dbReference type="InterPro" id="IPR011234">
    <property type="entry name" value="Fumarylacetoacetase-like_C"/>
</dbReference>
<evidence type="ECO:0000256" key="1">
    <source>
        <dbReference type="ARBA" id="ARBA00010211"/>
    </source>
</evidence>
<evidence type="ECO:0000259" key="3">
    <source>
        <dbReference type="Pfam" id="PF01557"/>
    </source>
</evidence>
<keyword evidence="2" id="KW-0479">Metal-binding</keyword>
<keyword evidence="5" id="KW-1185">Reference proteome</keyword>
<dbReference type="PANTHER" id="PTHR42796">
    <property type="entry name" value="FUMARYLACETOACETATE HYDROLASE DOMAIN-CONTAINING PROTEIN 2A-RELATED"/>
    <property type="match status" value="1"/>
</dbReference>
<evidence type="ECO:0000256" key="2">
    <source>
        <dbReference type="ARBA" id="ARBA00022723"/>
    </source>
</evidence>
<comment type="caution">
    <text evidence="4">The sequence shown here is derived from an EMBL/GenBank/DDBJ whole genome shotgun (WGS) entry which is preliminary data.</text>
</comment>
<dbReference type="RefSeq" id="WP_184151921.1">
    <property type="nucleotide sequence ID" value="NZ_JACHKA010000001.1"/>
</dbReference>
<comment type="similarity">
    <text evidence="1">Belongs to the FAH family.</text>
</comment>
<dbReference type="PANTHER" id="PTHR42796:SF4">
    <property type="entry name" value="FUMARYLACETOACETATE HYDROLASE DOMAIN-CONTAINING PROTEIN 2A"/>
    <property type="match status" value="1"/>
</dbReference>
<dbReference type="InterPro" id="IPR051121">
    <property type="entry name" value="FAH"/>
</dbReference>
<sequence length="343" mass="37882">MTVFHPATGLAVGSFGVGTYRLPGGRPFPAIVLADGTVIDVSGDYVDTHAIFDDWDRALDRFADLAAKGQGSDLRFEAIECLPPLAHPNLLGAGSNYRQHVAEMMTHNKFNQDQRLAGESDEAFFQRNLAEVDRRASEGMPFIWTGLHSSLAGANDDIVLPLIGENPDWELELGVVVAGSGRYLRPDETESLIAGYVIVNDLGTVDEFRRVDIKFGYDWMSKHQPSFKPFGPFIVPKQFVKRDEIRINLKVNGETMQDWPVTDMIFSPEQMLSYATERLRLLPGDLLITGSPPGNAGSHGGRWLRPGDVVESSLDYLGRQRNRVVAEDAGGRSPTFGAFKTSW</sequence>
<gene>
    <name evidence="4" type="ORF">HNP60_001444</name>
</gene>
<organism evidence="4 5">
    <name type="scientific">Sphingobium lignivorans</name>
    <dbReference type="NCBI Taxonomy" id="2735886"/>
    <lineage>
        <taxon>Bacteria</taxon>
        <taxon>Pseudomonadati</taxon>
        <taxon>Pseudomonadota</taxon>
        <taxon>Alphaproteobacteria</taxon>
        <taxon>Sphingomonadales</taxon>
        <taxon>Sphingomonadaceae</taxon>
        <taxon>Sphingobium</taxon>
    </lineage>
</organism>
<reference evidence="4 5" key="1">
    <citation type="submission" date="2020-08" db="EMBL/GenBank/DDBJ databases">
        <title>Exploring microbial biodiversity for novel pathways involved in the catabolism of aromatic compounds derived from lignin.</title>
        <authorList>
            <person name="Elkins J."/>
        </authorList>
    </citation>
    <scope>NUCLEOTIDE SEQUENCE [LARGE SCALE GENOMIC DNA]</scope>
    <source>
        <strain evidence="4 5">B1D3A</strain>
    </source>
</reference>
<dbReference type="Proteomes" id="UP001138540">
    <property type="component" value="Unassembled WGS sequence"/>
</dbReference>